<dbReference type="STRING" id="485913.Krac_10729"/>
<evidence type="ECO:0000313" key="2">
    <source>
        <dbReference type="Proteomes" id="UP000004508"/>
    </source>
</evidence>
<name>D6TID0_KTERA</name>
<dbReference type="InParanoid" id="D6TID0"/>
<proteinExistence type="predicted"/>
<evidence type="ECO:0000313" key="1">
    <source>
        <dbReference type="EMBL" id="EFH89187.1"/>
    </source>
</evidence>
<sequence length="70" mass="8086">MPLAFFKSLEQEDNSRDRYYAKVAIEIQVKFCNSETHCLLTSYGKHSFAGRRSLLSSMAKQAELRFSAFM</sequence>
<dbReference type="Proteomes" id="UP000004508">
    <property type="component" value="Unassembled WGS sequence"/>
</dbReference>
<organism evidence="1 2">
    <name type="scientific">Ktedonobacter racemifer DSM 44963</name>
    <dbReference type="NCBI Taxonomy" id="485913"/>
    <lineage>
        <taxon>Bacteria</taxon>
        <taxon>Bacillati</taxon>
        <taxon>Chloroflexota</taxon>
        <taxon>Ktedonobacteria</taxon>
        <taxon>Ktedonobacterales</taxon>
        <taxon>Ktedonobacteraceae</taxon>
        <taxon>Ktedonobacter</taxon>
    </lineage>
</organism>
<comment type="caution">
    <text evidence="1">The sequence shown here is derived from an EMBL/GenBank/DDBJ whole genome shotgun (WGS) entry which is preliminary data.</text>
</comment>
<keyword evidence="2" id="KW-1185">Reference proteome</keyword>
<dbReference type="AlphaFoldDB" id="D6TID0"/>
<accession>D6TID0</accession>
<reference evidence="1 2" key="1">
    <citation type="journal article" date="2011" name="Stand. Genomic Sci.">
        <title>Non-contiguous finished genome sequence and contextual data of the filamentous soil bacterium Ktedonobacter racemifer type strain (SOSP1-21).</title>
        <authorList>
            <person name="Chang Y.J."/>
            <person name="Land M."/>
            <person name="Hauser L."/>
            <person name="Chertkov O."/>
            <person name="Del Rio T.G."/>
            <person name="Nolan M."/>
            <person name="Copeland A."/>
            <person name="Tice H."/>
            <person name="Cheng J.F."/>
            <person name="Lucas S."/>
            <person name="Han C."/>
            <person name="Goodwin L."/>
            <person name="Pitluck S."/>
            <person name="Ivanova N."/>
            <person name="Ovchinikova G."/>
            <person name="Pati A."/>
            <person name="Chen A."/>
            <person name="Palaniappan K."/>
            <person name="Mavromatis K."/>
            <person name="Liolios K."/>
            <person name="Brettin T."/>
            <person name="Fiebig A."/>
            <person name="Rohde M."/>
            <person name="Abt B."/>
            <person name="Goker M."/>
            <person name="Detter J.C."/>
            <person name="Woyke T."/>
            <person name="Bristow J."/>
            <person name="Eisen J.A."/>
            <person name="Markowitz V."/>
            <person name="Hugenholtz P."/>
            <person name="Kyrpides N.C."/>
            <person name="Klenk H.P."/>
            <person name="Lapidus A."/>
        </authorList>
    </citation>
    <scope>NUCLEOTIDE SEQUENCE [LARGE SCALE GENOMIC DNA]</scope>
    <source>
        <strain evidence="2">DSM 44963</strain>
    </source>
</reference>
<gene>
    <name evidence="1" type="ORF">Krac_10729</name>
</gene>
<dbReference type="EMBL" id="ADVG01000001">
    <property type="protein sequence ID" value="EFH89187.1"/>
    <property type="molecule type" value="Genomic_DNA"/>
</dbReference>
<dbReference type="RefSeq" id="WP_007905616.1">
    <property type="nucleotide sequence ID" value="NZ_ADVG01000001.1"/>
</dbReference>
<protein>
    <submittedName>
        <fullName evidence="1">Uncharacterized protein</fullName>
    </submittedName>
</protein>